<dbReference type="Proteomes" id="UP000326354">
    <property type="component" value="Chromosome"/>
</dbReference>
<dbReference type="EMBL" id="AP019860">
    <property type="protein sequence ID" value="BBM83330.1"/>
    <property type="molecule type" value="Genomic_DNA"/>
</dbReference>
<protein>
    <submittedName>
        <fullName evidence="1">Uncharacterized protein</fullName>
    </submittedName>
</protein>
<dbReference type="OrthoDB" id="289778at2"/>
<evidence type="ECO:0000313" key="1">
    <source>
        <dbReference type="EMBL" id="BBM83330.1"/>
    </source>
</evidence>
<accession>A0A5S9ILN3</accession>
<dbReference type="KEGG" id="uam:UABAM_01682"/>
<dbReference type="RefSeq" id="WP_151967535.1">
    <property type="nucleotide sequence ID" value="NZ_AP019860.1"/>
</dbReference>
<proteinExistence type="predicted"/>
<keyword evidence="2" id="KW-1185">Reference proteome</keyword>
<organism evidence="1 2">
    <name type="scientific">Uabimicrobium amorphum</name>
    <dbReference type="NCBI Taxonomy" id="2596890"/>
    <lineage>
        <taxon>Bacteria</taxon>
        <taxon>Pseudomonadati</taxon>
        <taxon>Planctomycetota</taxon>
        <taxon>Candidatus Uabimicrobiia</taxon>
        <taxon>Candidatus Uabimicrobiales</taxon>
        <taxon>Candidatus Uabimicrobiaceae</taxon>
        <taxon>Candidatus Uabimicrobium</taxon>
    </lineage>
</organism>
<gene>
    <name evidence="1" type="ORF">UABAM_01682</name>
</gene>
<sequence length="62" mass="7067">MSIEQKAKITFGMCDSIRELSRAGIKDRHPEYSKEQIDLALIKLTVGQELFAKAYPNIEIEV</sequence>
<name>A0A5S9ILN3_UABAM</name>
<reference evidence="1 2" key="1">
    <citation type="submission" date="2019-08" db="EMBL/GenBank/DDBJ databases">
        <title>Complete genome sequence of Candidatus Uab amorphum.</title>
        <authorList>
            <person name="Shiratori T."/>
            <person name="Suzuki S."/>
            <person name="Kakizawa Y."/>
            <person name="Ishida K."/>
        </authorList>
    </citation>
    <scope>NUCLEOTIDE SEQUENCE [LARGE SCALE GENOMIC DNA]</scope>
    <source>
        <strain evidence="1 2">SRT547</strain>
    </source>
</reference>
<evidence type="ECO:0000313" key="2">
    <source>
        <dbReference type="Proteomes" id="UP000326354"/>
    </source>
</evidence>
<dbReference type="AlphaFoldDB" id="A0A5S9ILN3"/>